<organism evidence="1 2">
    <name type="scientific">Rhizobium calliandrae</name>
    <dbReference type="NCBI Taxonomy" id="1312182"/>
    <lineage>
        <taxon>Bacteria</taxon>
        <taxon>Pseudomonadati</taxon>
        <taxon>Pseudomonadota</taxon>
        <taxon>Alphaproteobacteria</taxon>
        <taxon>Hyphomicrobiales</taxon>
        <taxon>Rhizobiaceae</taxon>
        <taxon>Rhizobium/Agrobacterium group</taxon>
        <taxon>Rhizobium</taxon>
    </lineage>
</organism>
<comment type="caution">
    <text evidence="1">The sequence shown here is derived from an EMBL/GenBank/DDBJ whole genome shotgun (WGS) entry which is preliminary data.</text>
</comment>
<accession>A0ABT7KPN3</accession>
<keyword evidence="2" id="KW-1185">Reference proteome</keyword>
<proteinExistence type="predicted"/>
<dbReference type="Proteomes" id="UP001172630">
    <property type="component" value="Unassembled WGS sequence"/>
</dbReference>
<gene>
    <name evidence="1" type="ORF">PY650_31010</name>
</gene>
<evidence type="ECO:0000313" key="1">
    <source>
        <dbReference type="EMBL" id="MDL2409970.1"/>
    </source>
</evidence>
<sequence>MTLPSYWRQAAFSVVESADLLRVPEDTLRTWMARCPFDDFLGTRTAGRIFLSGLDLYFWSLVRDLSAFGVGLRVAMSSVRALAEAATSEMPAAQMLVIRKRGPGVWDFEMVDDPEFNAASALIIPLRALAVDLIERAAAVYATEGA</sequence>
<dbReference type="EMBL" id="JARFYN010000064">
    <property type="protein sequence ID" value="MDL2409970.1"/>
    <property type="molecule type" value="Genomic_DNA"/>
</dbReference>
<dbReference type="RefSeq" id="WP_285883690.1">
    <property type="nucleotide sequence ID" value="NZ_JARFYN010000064.1"/>
</dbReference>
<reference evidence="1" key="1">
    <citation type="submission" date="2023-06" db="EMBL/GenBank/DDBJ databases">
        <title>Phylogenetic Diversity of Rhizobium strains.</title>
        <authorList>
            <person name="Moura F.T."/>
            <person name="Helene L.C.F."/>
            <person name="Hungria M."/>
        </authorList>
    </citation>
    <scope>NUCLEOTIDE SEQUENCE</scope>
    <source>
        <strain evidence="1">CCGE524</strain>
    </source>
</reference>
<protein>
    <submittedName>
        <fullName evidence="1">Uncharacterized protein</fullName>
    </submittedName>
</protein>
<name>A0ABT7KPN3_9HYPH</name>
<evidence type="ECO:0000313" key="2">
    <source>
        <dbReference type="Proteomes" id="UP001172630"/>
    </source>
</evidence>